<proteinExistence type="predicted"/>
<comment type="caution">
    <text evidence="1">The sequence shown here is derived from an EMBL/GenBank/DDBJ whole genome shotgun (WGS) entry which is preliminary data.</text>
</comment>
<accession>A0A5N5UB41</accession>
<dbReference type="InterPro" id="IPR055549">
    <property type="entry name" value="DUF7125"/>
</dbReference>
<reference evidence="1 2" key="1">
    <citation type="submission" date="2019-10" db="EMBL/GenBank/DDBJ databases">
        <title>Unraveling microbial dark matter from salterns through culturing: the case of the genus Halosegnis.</title>
        <authorList>
            <person name="Duran-Viseras A."/>
            <person name="Andrei A.-S."/>
            <person name="Vera-Gargallo B."/>
            <person name="Ghai R."/>
            <person name="Sanchez-Porro C."/>
            <person name="Ventosa A."/>
        </authorList>
    </citation>
    <scope>NUCLEOTIDE SEQUENCE [LARGE SCALE GENOMIC DNA]</scope>
    <source>
        <strain evidence="1 2">F18-79</strain>
    </source>
</reference>
<organism evidence="1 2">
    <name type="scientific">Halosegnis rubeus</name>
    <dbReference type="NCBI Taxonomy" id="2212850"/>
    <lineage>
        <taxon>Archaea</taxon>
        <taxon>Methanobacteriati</taxon>
        <taxon>Methanobacteriota</taxon>
        <taxon>Stenosarchaea group</taxon>
        <taxon>Halobacteria</taxon>
        <taxon>Halobacteriales</taxon>
        <taxon>Natronomonadaceae</taxon>
        <taxon>Halosegnis</taxon>
    </lineage>
</organism>
<gene>
    <name evidence="1" type="ORF">DM867_01495</name>
</gene>
<dbReference type="Pfam" id="PF23442">
    <property type="entry name" value="DUF7125"/>
    <property type="match status" value="1"/>
</dbReference>
<keyword evidence="2" id="KW-1185">Reference proteome</keyword>
<dbReference type="AlphaFoldDB" id="A0A5N5UB41"/>
<name>A0A5N5UB41_9EURY</name>
<protein>
    <submittedName>
        <fullName evidence="1">Uncharacterized protein</fullName>
    </submittedName>
</protein>
<evidence type="ECO:0000313" key="2">
    <source>
        <dbReference type="Proteomes" id="UP000326865"/>
    </source>
</evidence>
<dbReference type="EMBL" id="QKKZ01000001">
    <property type="protein sequence ID" value="KAB7515844.1"/>
    <property type="molecule type" value="Genomic_DNA"/>
</dbReference>
<evidence type="ECO:0000313" key="1">
    <source>
        <dbReference type="EMBL" id="KAB7515844.1"/>
    </source>
</evidence>
<dbReference type="Proteomes" id="UP000326865">
    <property type="component" value="Unassembled WGS sequence"/>
</dbReference>
<sequence length="77" mass="8676">MMDSVGLLHAVAGNDLPTTRDWTLRAADLILRLTVDYDSIEPETLLRIQKTRGKRPPDEALKIKLGQAVEIDTSWDM</sequence>
<dbReference type="RefSeq" id="WP_152133602.1">
    <property type="nucleotide sequence ID" value="NZ_QKKZ01000001.1"/>
</dbReference>